<reference evidence="1 3" key="1">
    <citation type="submission" date="2023-08" db="EMBL/GenBank/DDBJ databases">
        <title>A Necator americanus chromosomal reference genome.</title>
        <authorList>
            <person name="Ilik V."/>
            <person name="Petrzelkova K.J."/>
            <person name="Pardy F."/>
            <person name="Fuh T."/>
            <person name="Niatou-Singa F.S."/>
            <person name="Gouil Q."/>
            <person name="Baker L."/>
            <person name="Ritchie M.E."/>
            <person name="Jex A.R."/>
            <person name="Gazzola D."/>
            <person name="Li H."/>
            <person name="Toshio Fujiwara R."/>
            <person name="Zhan B."/>
            <person name="Aroian R.V."/>
            <person name="Pafco B."/>
            <person name="Schwarz E.M."/>
        </authorList>
    </citation>
    <scope>NUCLEOTIDE SEQUENCE [LARGE SCALE GENOMIC DNA]</scope>
    <source>
        <strain evidence="1 3">Aroian</strain>
        <tissue evidence="1">Whole animal</tissue>
    </source>
</reference>
<evidence type="ECO:0000313" key="3">
    <source>
        <dbReference type="Proteomes" id="UP001303046"/>
    </source>
</evidence>
<evidence type="ECO:0000313" key="1">
    <source>
        <dbReference type="EMBL" id="KAK6762252.1"/>
    </source>
</evidence>
<organism evidence="1 3">
    <name type="scientific">Necator americanus</name>
    <name type="common">Human hookworm</name>
    <dbReference type="NCBI Taxonomy" id="51031"/>
    <lineage>
        <taxon>Eukaryota</taxon>
        <taxon>Metazoa</taxon>
        <taxon>Ecdysozoa</taxon>
        <taxon>Nematoda</taxon>
        <taxon>Chromadorea</taxon>
        <taxon>Rhabditida</taxon>
        <taxon>Rhabditina</taxon>
        <taxon>Rhabditomorpha</taxon>
        <taxon>Strongyloidea</taxon>
        <taxon>Ancylostomatidae</taxon>
        <taxon>Bunostominae</taxon>
        <taxon>Necator</taxon>
    </lineage>
</organism>
<sequence length="87" mass="9674">MTVHSSFVEASSRNVAGVGFVVHPSVVHLVESHEILPPRLVILRLCPLRQQPIIIISCCSPTSGTDKSKLDAFYEELEEVVRNEKSF</sequence>
<keyword evidence="3" id="KW-1185">Reference proteome</keyword>
<name>A0ABR1EHU2_NECAM</name>
<protein>
    <submittedName>
        <fullName evidence="1">Uncharacterized protein</fullName>
    </submittedName>
</protein>
<comment type="caution">
    <text evidence="1">The sequence shown here is derived from an EMBL/GenBank/DDBJ whole genome shotgun (WGS) entry which is preliminary data.</text>
</comment>
<accession>A0ABR1EHU2</accession>
<dbReference type="Proteomes" id="UP001303046">
    <property type="component" value="Unassembled WGS sequence"/>
</dbReference>
<dbReference type="EMBL" id="JAVFWL010000006">
    <property type="protein sequence ID" value="KAK6762252.1"/>
    <property type="molecule type" value="Genomic_DNA"/>
</dbReference>
<gene>
    <name evidence="1" type="primary">Necator_chrX.g23260</name>
    <name evidence="2" type="synonym">Necator_chrX.g23544</name>
    <name evidence="1" type="ORF">RB195_023097</name>
    <name evidence="2" type="ORF">RB195_023380</name>
</gene>
<dbReference type="EMBL" id="JAVFWL010000006">
    <property type="protein sequence ID" value="KAK6762634.1"/>
    <property type="molecule type" value="Genomic_DNA"/>
</dbReference>
<evidence type="ECO:0000313" key="2">
    <source>
        <dbReference type="EMBL" id="KAK6762634.1"/>
    </source>
</evidence>
<proteinExistence type="predicted"/>